<feature type="signal peptide" evidence="2">
    <location>
        <begin position="1"/>
        <end position="34"/>
    </location>
</feature>
<protein>
    <recommendedName>
        <fullName evidence="5">Autotransporter domain-containing protein</fullName>
    </recommendedName>
</protein>
<feature type="compositionally biased region" description="Low complexity" evidence="1">
    <location>
        <begin position="1191"/>
        <end position="1207"/>
    </location>
</feature>
<sequence>MTSTFNRKTASLRHLIMSTTSLGAMFVVSGAAIAAPVSDVAVNGTQGDDTVTEAAVELMLGGDEKVTATGVNARGGDDSVDVDLITIGASVNDATLDALSVGLASPALNIGAFANGMLGGAGNDVLFSNGGGVFSSARGSILDFAIIQENPDEFSTLNIGSLIQSRSTGLNGGAGADHLENNGSLRVEAFSEGKRDNVNLVGIDVIDFSSAMTVNATATGMVGGADANTFISTGLLQVVSTARTLLSTTDVGIISASNGLGEISSDARSTGIQGGADGDNIFSSGGMDIRSTAELEQTDVAVSLGEAGLFSGEGFARAVSVGVNAGGGDDSVTLSNGEHKVAADIDLTSTSVSLAVVGANQGDSSFSGAARATGLSAGASDDIIDIQETASLDVKAKANRTITDLSFTGLDESVLATSEASGLKNKIRAQANGIVLGDGDDIADAYGAITVDAFSDIASIGVAMTVDAIPKTDWSDTHVDADMVALATAEGIGGGGGVDTLSVFGDLITTSTANSQIDVASVSFPVDVPVPSVGAAGSIFAFVTAGSEARSAAQGLDGGGAGDILIYNGSNLTVNSAADAVSTLVFLDASVALKAPKISLPSGEFSLLKSTANANAKAEGFAGGSGDDQILLEADAIANVSSIANAENTAVSVEMGIDLTKATSGGAPSIGVNLSGFDTRAVSVSNAWGFNGGGGGDVIFSLGSMTVDANSTAKSGSYHGGASPKSSGVQFDAIKMFNLVDARATARGIAGGTGADTLINIGELTTGADAHGTIEDVSAALNYSGPVDPNVSTGAVIYDTRGKARSTSIGIDALAGALGIENRGMLTTNSTALAENLGIQTSVDFVTAGGSLNAAVMQTDIYGYASVYGIKSQSAAPLANSGALSAIADATATSTTVDATIAIAKDAGVAGGVSLQSSKLDAVAAGYGMWGASKSVLVQNMGSVETKASATADALAVDVDIQATTIGLAFDGAVIDAATKAVSTSTGLGGRGGRVKVENTGTLSVAANADADATSVSSGLTVVPQAGLVLSGALADASTTAKSTGFGIRSQSDSAELLNAGAVSIMSTARSNADAINASAGFVGTGLIIDVAAVEANSSADARAFGMHANNALKTDIGNDTLRSNANLTVLADAGADSDSITASVDIAPVGVSVGAGVVEADSNAKAGATGIYSGRGDDLIEFTQPPLAPPTGGSTSEGDPSGGPSPDDLPDQVMADITAVAKVDTTAIGIDVNFAGAGAAVSNSIATARSSADADAIGYNAGAGADNIIVKGETHVRADANITGAAVTVALAGAGVGASGGVSWVDLQQGADARAEGLRGGEGADYLENRATIITNAISDVRGVGVSVGGGVTVTGAALGASIADVTTFSNARAVGMAGHSFSTGGATSDYLLNAGALKTNAVSVAKSDTISIRGDVAFVPLSFSLAEAGSTADSFVKGMAGSGGNDIITNQEQLIAYGRSTASGFNLSVALAGAGLGDISTTSTSTARGIDAGAGIDQINIDGLIETRAKATTGAQSIAATGIGYSGSKTATFANANATGVLAGAGADYIRLSDMILTEAVARVHSEQDEDGLADAVSGGALTLNVTLDGVNNADIGADFLATATGIDAGTDNDILELSEFGAIDVDAVADYKAKIISIALIGGSTYLADFISEANATGVALGQGANQLTSSSGIDVFANAKQDSFSFALTGAGAEGSSSLIVADASASAIEGANGVDRVTILGGALKAQADAVSESMSIDIQGGGFSIDGAGLSATALAQGIATKGGVDVISVAGPGLDVISNARVNDAGVSVQLVGATFGSLEMVALANSTGIDAGGSNDSVFNSTALTSTADARASSRSVSFQGIGFDSDMASLSAYANAVGLSGADGRDSLTNDGTILSKAYAQINNNGVDVRLLGGGTGKSNSNAFATAIGLDGGNGGDSLFNGGDIEALAQSRTTTSNTSVTIVDVGFLDSTRFSYATALGVSGGLGGDYIENSGSIRAIADAALSNKVVSVNVAGGGRSVSSLETVATSTGIDAGAGADQVLLVEGSTVDAITCAAAVYDAATDSCLPGGSNTVDINVIGGKASEGDIVHSARSFGVALGDQADMLWVYGDIFASAIADVRSKSLAATGLGYSGETADSAANATAKGVLGGDGNDSLALAGEIYAKAFSNLEPTSMNLTLAGYSNSDFVFGADADASAVEAGEGDDTVIFEGSLLKAFSDVELHSVSDTQTWVGASNVESVLTGKSTAGGLFGDAGADTLILKSFSDVDAHADVRLEGGSITYVGGVVIDGGVAADSLAFGAGGGAGDDQISFESGSEQYVYAHGGVVAESGATISIGTSSAASGSGAKATSYGIHGGDGDDVIRTAGLINVNSDTGSTARSISYVQRGGSRANLYAGSVSTATGIDGGAGVNDIGNSGDIYALAKSRSVGNGASIQGNSSNSTAKSGADTESRSTAVGVSGGDERDVIVNTGLVDVEARAGSFISNSASNGGVWVKSQTNSHVYSYMTAIGIDAGLSDDDMVINEGTIQVDLTSGSANERTRAQSYSGYGSPISVNSDAGAYAVASMNNLRAFGIKMGAGKGEVYNSGDINVAVETLATSLADTNPNGLSGADGSATSIVGLSGGFISGIEATGSGDKIVTNDGSIFARLHPGSGSSSVADADGINFGSEPDSKAEVKITINNNYVHGVHVGAGNDSVVNNGSITVQNLVYANRARAVAGPGQGSESVDAFATATVSIDGVYGYGVRADGGNNTVINNGDIDVLVSPLADASTKATGRAFDGDAEAKSTASVANAYGYGVLTGGGADIVVNNGVINVSVDPIVRADATASPGSHILGNGEAVRIEQEELSNIYSYGINSGSGDDYVLNNGAITATRTRGGGNILGIETGTGNDIVELSSTSMLSPHIKLGSGDDRLIYHGGAFIGGAVIGEAGVDTLEVVGDGVFSVSDIRNWENLEKSGAGHFRVTSPVSWQNVVINEGTLTATVRPSSTAGLTTFFDGSGRAGTFETAAGYTLGGAFTLNAGPNPFTDGQRARIINANGLSYQPSVENLLSTPLLSFSMDVTLNTADAVASVQAFSSAAATADQLSLAQSFDDTLAVADENFYDSDLAYTMGGIQKLGGFGEIRAAYDALLPTIAAPQISAAAAVSAGANDAVEDTLGFARMSLMSNETGASRLGFTGVDYSDYAGGKAWSANLSGDLGVNPTNAESFQETAYTSFVNGVNFGFGENNVFGFSYGVNSVSTERRNGYQEADEDKFASIYGLHMFGDGVFVEAVGGYATLDTGRFDEGLSGAQVDLAEGKARNLTGDVRLGKIIAADESRFVELYARAGYNAFGFDKTEHTHTLGLGQSVSSVDQSAVEAGLGMRFDGAFESDRFGAVKASLNIEYVRDVDYNAGGSWIVFDDAPEHGFVIERNLRSANALHARWGAKWMLSDRVDLEFVGKGQYRDTGPEGALRLEMTSRF</sequence>
<comment type="caution">
    <text evidence="3">The sequence shown here is derived from an EMBL/GenBank/DDBJ whole genome shotgun (WGS) entry which is preliminary data.</text>
</comment>
<dbReference type="Proteomes" id="UP001596116">
    <property type="component" value="Unassembled WGS sequence"/>
</dbReference>
<evidence type="ECO:0008006" key="5">
    <source>
        <dbReference type="Google" id="ProtNLM"/>
    </source>
</evidence>
<organism evidence="3 4">
    <name type="scientific">Hyphococcus aureus</name>
    <dbReference type="NCBI Taxonomy" id="2666033"/>
    <lineage>
        <taxon>Bacteria</taxon>
        <taxon>Pseudomonadati</taxon>
        <taxon>Pseudomonadota</taxon>
        <taxon>Alphaproteobacteria</taxon>
        <taxon>Parvularculales</taxon>
        <taxon>Parvularculaceae</taxon>
        <taxon>Hyphococcus</taxon>
    </lineage>
</organism>
<keyword evidence="2" id="KW-0732">Signal</keyword>
<feature type="region of interest" description="Disordered" evidence="1">
    <location>
        <begin position="2423"/>
        <end position="2450"/>
    </location>
</feature>
<evidence type="ECO:0000313" key="4">
    <source>
        <dbReference type="Proteomes" id="UP001596116"/>
    </source>
</evidence>
<evidence type="ECO:0000313" key="3">
    <source>
        <dbReference type="EMBL" id="MFC6035677.1"/>
    </source>
</evidence>
<keyword evidence="4" id="KW-1185">Reference proteome</keyword>
<accession>A0ABW1L0B8</accession>
<dbReference type="InterPro" id="IPR036709">
    <property type="entry name" value="Autotransporte_beta_dom_sf"/>
</dbReference>
<feature type="compositionally biased region" description="Polar residues" evidence="1">
    <location>
        <begin position="2423"/>
        <end position="2435"/>
    </location>
</feature>
<proteinExistence type="predicted"/>
<name>A0ABW1L0B8_9PROT</name>
<evidence type="ECO:0000256" key="2">
    <source>
        <dbReference type="SAM" id="SignalP"/>
    </source>
</evidence>
<evidence type="ECO:0000256" key="1">
    <source>
        <dbReference type="SAM" id="MobiDB-lite"/>
    </source>
</evidence>
<feature type="chain" id="PRO_5046085978" description="Autotransporter domain-containing protein" evidence="2">
    <location>
        <begin position="35"/>
        <end position="3453"/>
    </location>
</feature>
<dbReference type="SUPFAM" id="SSF103515">
    <property type="entry name" value="Autotransporter"/>
    <property type="match status" value="1"/>
</dbReference>
<dbReference type="PRINTS" id="PR00313">
    <property type="entry name" value="CABNDNGRPT"/>
</dbReference>
<dbReference type="RefSeq" id="WP_379878839.1">
    <property type="nucleotide sequence ID" value="NZ_JBHPON010000001.1"/>
</dbReference>
<dbReference type="SUPFAM" id="SSF51120">
    <property type="entry name" value="beta-Roll"/>
    <property type="match status" value="1"/>
</dbReference>
<dbReference type="EMBL" id="JBHPON010000001">
    <property type="protein sequence ID" value="MFC6035677.1"/>
    <property type="molecule type" value="Genomic_DNA"/>
</dbReference>
<reference evidence="3 4" key="1">
    <citation type="submission" date="2024-09" db="EMBL/GenBank/DDBJ databases">
        <authorList>
            <person name="Zhang Z.-H."/>
        </authorList>
    </citation>
    <scope>NUCLEOTIDE SEQUENCE [LARGE SCALE GENOMIC DNA]</scope>
    <source>
        <strain evidence="3 4">HHTR114</strain>
    </source>
</reference>
<gene>
    <name evidence="3" type="ORF">ACFMB1_08995</name>
</gene>
<dbReference type="InterPro" id="IPR011049">
    <property type="entry name" value="Serralysin-like_metalloprot_C"/>
</dbReference>
<feature type="region of interest" description="Disordered" evidence="1">
    <location>
        <begin position="1180"/>
        <end position="1212"/>
    </location>
</feature>